<dbReference type="Proteomes" id="UP001292216">
    <property type="component" value="Unassembled WGS sequence"/>
</dbReference>
<proteinExistence type="predicted"/>
<evidence type="ECO:0000313" key="3">
    <source>
        <dbReference type="Proteomes" id="UP001292216"/>
    </source>
</evidence>
<dbReference type="RefSeq" id="WP_323076198.1">
    <property type="nucleotide sequence ID" value="NZ_CBCSKM010000037.1"/>
</dbReference>
<evidence type="ECO:0000256" key="1">
    <source>
        <dbReference type="SAM" id="Phobius"/>
    </source>
</evidence>
<keyword evidence="3" id="KW-1185">Reference proteome</keyword>
<keyword evidence="1" id="KW-0472">Membrane</keyword>
<protein>
    <recommendedName>
        <fullName evidence="4">ABC transporter permease</fullName>
    </recommendedName>
</protein>
<keyword evidence="1" id="KW-1133">Transmembrane helix</keyword>
<evidence type="ECO:0000313" key="2">
    <source>
        <dbReference type="EMBL" id="MEA3568926.1"/>
    </source>
</evidence>
<sequence>MLFLYIELTVAIHAVLLGSFAISKLTDLTDQLNALNVLSPFKYFSYERILNGEGLHAGIVALSLLLVAVLVVVTYAAYRKRERNV</sequence>
<reference evidence="2 3" key="1">
    <citation type="submission" date="2023-12" db="EMBL/GenBank/DDBJ databases">
        <title>Whole genome sequencing of Paenibacillus phoenicis isolated from the Phoenix Mars Lander spacecraft assembly facility.</title>
        <authorList>
            <person name="Garcia A."/>
            <person name="Venkateswaran K."/>
        </authorList>
    </citation>
    <scope>NUCLEOTIDE SEQUENCE [LARGE SCALE GENOMIC DNA]</scope>
    <source>
        <strain evidence="2 3">3PO2SA</strain>
    </source>
</reference>
<evidence type="ECO:0008006" key="4">
    <source>
        <dbReference type="Google" id="ProtNLM"/>
    </source>
</evidence>
<organism evidence="2 3">
    <name type="scientific">Paenibacillus phoenicis</name>
    <dbReference type="NCBI Taxonomy" id="554117"/>
    <lineage>
        <taxon>Bacteria</taxon>
        <taxon>Bacillati</taxon>
        <taxon>Bacillota</taxon>
        <taxon>Bacilli</taxon>
        <taxon>Bacillales</taxon>
        <taxon>Paenibacillaceae</taxon>
        <taxon>Paenibacillus</taxon>
    </lineage>
</organism>
<keyword evidence="1" id="KW-0812">Transmembrane</keyword>
<comment type="caution">
    <text evidence="2">The sequence shown here is derived from an EMBL/GenBank/DDBJ whole genome shotgun (WGS) entry which is preliminary data.</text>
</comment>
<name>A0ABU5PGB5_9BACL</name>
<accession>A0ABU5PGB5</accession>
<gene>
    <name evidence="2" type="ORF">U9M73_02800</name>
</gene>
<feature type="transmembrane region" description="Helical" evidence="1">
    <location>
        <begin position="55"/>
        <end position="78"/>
    </location>
</feature>
<dbReference type="EMBL" id="JAYERP010000001">
    <property type="protein sequence ID" value="MEA3568926.1"/>
    <property type="molecule type" value="Genomic_DNA"/>
</dbReference>